<accession>A0ABU8F6N3</accession>
<feature type="domain" description="DUF4440" evidence="1">
    <location>
        <begin position="6"/>
        <end position="117"/>
    </location>
</feature>
<dbReference type="Proteomes" id="UP001364890">
    <property type="component" value="Unassembled WGS sequence"/>
</dbReference>
<dbReference type="RefSeq" id="WP_336498230.1">
    <property type="nucleotide sequence ID" value="NZ_JBAWSY010000010.1"/>
</dbReference>
<name>A0ABU8F6N3_9BACI</name>
<dbReference type="Gene3D" id="3.10.450.50">
    <property type="match status" value="1"/>
</dbReference>
<dbReference type="InterPro" id="IPR032710">
    <property type="entry name" value="NTF2-like_dom_sf"/>
</dbReference>
<evidence type="ECO:0000259" key="1">
    <source>
        <dbReference type="Pfam" id="PF14534"/>
    </source>
</evidence>
<evidence type="ECO:0000313" key="3">
    <source>
        <dbReference type="Proteomes" id="UP001364890"/>
    </source>
</evidence>
<evidence type="ECO:0000313" key="2">
    <source>
        <dbReference type="EMBL" id="MEI4770671.1"/>
    </source>
</evidence>
<keyword evidence="3" id="KW-1185">Reference proteome</keyword>
<protein>
    <submittedName>
        <fullName evidence="2">SgcJ/EcaC family oxidoreductase</fullName>
    </submittedName>
</protein>
<dbReference type="SUPFAM" id="SSF54427">
    <property type="entry name" value="NTF2-like"/>
    <property type="match status" value="1"/>
</dbReference>
<dbReference type="EMBL" id="JBAWSY010000010">
    <property type="protein sequence ID" value="MEI4770671.1"/>
    <property type="molecule type" value="Genomic_DNA"/>
</dbReference>
<dbReference type="InterPro" id="IPR011944">
    <property type="entry name" value="Steroid_delta5-4_isomerase"/>
</dbReference>
<gene>
    <name evidence="2" type="ORF">WAX74_13630</name>
</gene>
<proteinExistence type="predicted"/>
<reference evidence="2 3" key="1">
    <citation type="submission" date="2024-01" db="EMBL/GenBank/DDBJ databases">
        <title>Seven novel Bacillus-like species.</title>
        <authorList>
            <person name="Liu G."/>
        </authorList>
    </citation>
    <scope>NUCLEOTIDE SEQUENCE [LARGE SCALE GENOMIC DNA]</scope>
    <source>
        <strain evidence="2 3">FJAT-51614</strain>
    </source>
</reference>
<dbReference type="Pfam" id="PF14534">
    <property type="entry name" value="DUF4440"/>
    <property type="match status" value="1"/>
</dbReference>
<sequence length="147" mass="16656">MEITDIEALYKRLIDAWNIADAREMSDLFSLDGVMIGYDGSLEVGRENMFAHLLPVFESHRTAKFVTKVKEVSFLNDDTALLRSIAGMIPPGKSKINPAVNTHHTLVVEFKAGKWQIRLFQNTPALFHGRPELVDQMTKELEEILNT</sequence>
<comment type="caution">
    <text evidence="2">The sequence shown here is derived from an EMBL/GenBank/DDBJ whole genome shotgun (WGS) entry which is preliminary data.</text>
</comment>
<dbReference type="NCBIfam" id="TIGR02246">
    <property type="entry name" value="SgcJ/EcaC family oxidoreductase"/>
    <property type="match status" value="1"/>
</dbReference>
<organism evidence="2 3">
    <name type="scientific">Psychrobacillus mangrovi</name>
    <dbReference type="NCBI Taxonomy" id="3117745"/>
    <lineage>
        <taxon>Bacteria</taxon>
        <taxon>Bacillati</taxon>
        <taxon>Bacillota</taxon>
        <taxon>Bacilli</taxon>
        <taxon>Bacillales</taxon>
        <taxon>Bacillaceae</taxon>
        <taxon>Psychrobacillus</taxon>
    </lineage>
</organism>
<dbReference type="InterPro" id="IPR027843">
    <property type="entry name" value="DUF4440"/>
</dbReference>